<feature type="transmembrane region" description="Helical" evidence="6">
    <location>
        <begin position="431"/>
        <end position="454"/>
    </location>
</feature>
<feature type="transmembrane region" description="Helical" evidence="6">
    <location>
        <begin position="225"/>
        <end position="243"/>
    </location>
</feature>
<feature type="transmembrane region" description="Helical" evidence="6">
    <location>
        <begin position="358"/>
        <end position="387"/>
    </location>
</feature>
<gene>
    <name evidence="8" type="ORF">ACFSHS_05890</name>
</gene>
<feature type="transmembrane region" description="Helical" evidence="6">
    <location>
        <begin position="299"/>
        <end position="321"/>
    </location>
</feature>
<feature type="transmembrane region" description="Helical" evidence="6">
    <location>
        <begin position="9"/>
        <end position="33"/>
    </location>
</feature>
<feature type="transmembrane region" description="Helical" evidence="6">
    <location>
        <begin position="76"/>
        <end position="99"/>
    </location>
</feature>
<evidence type="ECO:0000256" key="3">
    <source>
        <dbReference type="ARBA" id="ARBA00022989"/>
    </source>
</evidence>
<dbReference type="PROSITE" id="PS50850">
    <property type="entry name" value="MFS"/>
    <property type="match status" value="1"/>
</dbReference>
<dbReference type="RefSeq" id="WP_376873002.1">
    <property type="nucleotide sequence ID" value="NZ_JBHUHP010000004.1"/>
</dbReference>
<comment type="subcellular location">
    <subcellularLocation>
        <location evidence="1">Cell membrane</location>
        <topology evidence="1">Multi-pass membrane protein</topology>
    </subcellularLocation>
</comment>
<feature type="transmembrane region" description="Helical" evidence="6">
    <location>
        <begin position="399"/>
        <end position="419"/>
    </location>
</feature>
<evidence type="ECO:0000256" key="4">
    <source>
        <dbReference type="ARBA" id="ARBA00023136"/>
    </source>
</evidence>
<evidence type="ECO:0000259" key="7">
    <source>
        <dbReference type="PROSITE" id="PS50850"/>
    </source>
</evidence>
<dbReference type="Gene3D" id="1.20.1250.20">
    <property type="entry name" value="MFS general substrate transporter like domains"/>
    <property type="match status" value="1"/>
</dbReference>
<evidence type="ECO:0000256" key="5">
    <source>
        <dbReference type="SAM" id="MobiDB-lite"/>
    </source>
</evidence>
<dbReference type="Pfam" id="PF07690">
    <property type="entry name" value="MFS_1"/>
    <property type="match status" value="2"/>
</dbReference>
<protein>
    <submittedName>
        <fullName evidence="8">MFS transporter</fullName>
    </submittedName>
</protein>
<dbReference type="SUPFAM" id="SSF103473">
    <property type="entry name" value="MFS general substrate transporter"/>
    <property type="match status" value="1"/>
</dbReference>
<keyword evidence="4 6" id="KW-0472">Membrane</keyword>
<dbReference type="Proteomes" id="UP001597402">
    <property type="component" value="Unassembled WGS sequence"/>
</dbReference>
<feature type="transmembrane region" description="Helical" evidence="6">
    <location>
        <begin position="196"/>
        <end position="213"/>
    </location>
</feature>
<name>A0ABW4X926_9ACTN</name>
<keyword evidence="9" id="KW-1185">Reference proteome</keyword>
<feature type="region of interest" description="Disordered" evidence="5">
    <location>
        <begin position="461"/>
        <end position="489"/>
    </location>
</feature>
<dbReference type="Gene3D" id="1.20.1720.10">
    <property type="entry name" value="Multidrug resistance protein D"/>
    <property type="match status" value="1"/>
</dbReference>
<feature type="transmembrane region" description="Helical" evidence="6">
    <location>
        <begin position="263"/>
        <end position="287"/>
    </location>
</feature>
<keyword evidence="2 6" id="KW-0812">Transmembrane</keyword>
<feature type="transmembrane region" description="Helical" evidence="6">
    <location>
        <begin position="45"/>
        <end position="64"/>
    </location>
</feature>
<evidence type="ECO:0000256" key="6">
    <source>
        <dbReference type="SAM" id="Phobius"/>
    </source>
</evidence>
<evidence type="ECO:0000256" key="1">
    <source>
        <dbReference type="ARBA" id="ARBA00004651"/>
    </source>
</evidence>
<dbReference type="PANTHER" id="PTHR42718:SF49">
    <property type="entry name" value="EXPORT PROTEIN"/>
    <property type="match status" value="1"/>
</dbReference>
<proteinExistence type="predicted"/>
<feature type="transmembrane region" description="Helical" evidence="6">
    <location>
        <begin position="133"/>
        <end position="152"/>
    </location>
</feature>
<evidence type="ECO:0000313" key="9">
    <source>
        <dbReference type="Proteomes" id="UP001597402"/>
    </source>
</evidence>
<sequence>MAVPASPRALVPVLIFVGTVVAVISSLGAPLVPAIADSLGASLPGAQWSLTVTLLVGAVATPVIGRLGDGPHRRGVILAVLGVVTLGGVLAALPLGLGWLITGRALQGFGLGLTPLAIATAREALTGERSRSTIAALSVTVVAGVGLGYPLAGLVAELGGVHAAFWAGAAVSAVALGASAVVLPPPSAPVSRRLDVVGALLLGAGLAGVLVALGAAETRGWGSPAPWVLVGGSVAALAAWGVWELRTASPLVDLRLARGRVALSAHSAALLVGLSNYLLLASVPVLAQAPASSGSGFGASIVVAGLVLLPFSAASVVGGRLARALADRAGRQAVLPAAALVQSGAFVLFGLARTDLWQLFALMAVAGLGVGAAFAAFPALVVSAVPASETGSAMSLNQVLRYVGFALGSALTGTVLAAATPTAGGAPSGEGYTTIAAIGFATCIATALVAWLVAGRRPAASPRDEHLAPGAAGQGHAGQGPAGQKRSAA</sequence>
<dbReference type="InterPro" id="IPR020846">
    <property type="entry name" value="MFS_dom"/>
</dbReference>
<dbReference type="InterPro" id="IPR036259">
    <property type="entry name" value="MFS_trans_sf"/>
</dbReference>
<comment type="caution">
    <text evidence="8">The sequence shown here is derived from an EMBL/GenBank/DDBJ whole genome shotgun (WGS) entry which is preliminary data.</text>
</comment>
<dbReference type="PANTHER" id="PTHR42718">
    <property type="entry name" value="MAJOR FACILITATOR SUPERFAMILY MULTIDRUG TRANSPORTER MFSC"/>
    <property type="match status" value="1"/>
</dbReference>
<evidence type="ECO:0000313" key="8">
    <source>
        <dbReference type="EMBL" id="MFD2091103.1"/>
    </source>
</evidence>
<keyword evidence="3 6" id="KW-1133">Transmembrane helix</keyword>
<feature type="domain" description="Major facilitator superfamily (MFS) profile" evidence="7">
    <location>
        <begin position="10"/>
        <end position="458"/>
    </location>
</feature>
<feature type="transmembrane region" description="Helical" evidence="6">
    <location>
        <begin position="105"/>
        <end position="121"/>
    </location>
</feature>
<dbReference type="InterPro" id="IPR011701">
    <property type="entry name" value="MFS"/>
</dbReference>
<organism evidence="8 9">
    <name type="scientific">Blastococcus deserti</name>
    <dbReference type="NCBI Taxonomy" id="2259033"/>
    <lineage>
        <taxon>Bacteria</taxon>
        <taxon>Bacillati</taxon>
        <taxon>Actinomycetota</taxon>
        <taxon>Actinomycetes</taxon>
        <taxon>Geodermatophilales</taxon>
        <taxon>Geodermatophilaceae</taxon>
        <taxon>Blastococcus</taxon>
    </lineage>
</organism>
<feature type="compositionally biased region" description="Gly residues" evidence="5">
    <location>
        <begin position="472"/>
        <end position="481"/>
    </location>
</feature>
<accession>A0ABW4X926</accession>
<reference evidence="9" key="1">
    <citation type="journal article" date="2019" name="Int. J. Syst. Evol. Microbiol.">
        <title>The Global Catalogue of Microorganisms (GCM) 10K type strain sequencing project: providing services to taxonomists for standard genome sequencing and annotation.</title>
        <authorList>
            <consortium name="The Broad Institute Genomics Platform"/>
            <consortium name="The Broad Institute Genome Sequencing Center for Infectious Disease"/>
            <person name="Wu L."/>
            <person name="Ma J."/>
        </authorList>
    </citation>
    <scope>NUCLEOTIDE SEQUENCE [LARGE SCALE GENOMIC DNA]</scope>
    <source>
        <strain evidence="9">JCM 3338</strain>
    </source>
</reference>
<feature type="transmembrane region" description="Helical" evidence="6">
    <location>
        <begin position="333"/>
        <end position="352"/>
    </location>
</feature>
<evidence type="ECO:0000256" key="2">
    <source>
        <dbReference type="ARBA" id="ARBA00022692"/>
    </source>
</evidence>
<feature type="transmembrane region" description="Helical" evidence="6">
    <location>
        <begin position="164"/>
        <end position="184"/>
    </location>
</feature>
<dbReference type="EMBL" id="JBHUHP010000004">
    <property type="protein sequence ID" value="MFD2091103.1"/>
    <property type="molecule type" value="Genomic_DNA"/>
</dbReference>